<dbReference type="AlphaFoldDB" id="A0A085LTH0"/>
<evidence type="ECO:0000313" key="3">
    <source>
        <dbReference type="Proteomes" id="UP000030764"/>
    </source>
</evidence>
<dbReference type="Proteomes" id="UP000030764">
    <property type="component" value="Unassembled WGS sequence"/>
</dbReference>
<reference evidence="1 3" key="1">
    <citation type="journal article" date="2014" name="Nat. Genet.">
        <title>Genome and transcriptome of the porcine whipworm Trichuris suis.</title>
        <authorList>
            <person name="Jex A.R."/>
            <person name="Nejsum P."/>
            <person name="Schwarz E.M."/>
            <person name="Hu L."/>
            <person name="Young N.D."/>
            <person name="Hall R.S."/>
            <person name="Korhonen P.K."/>
            <person name="Liao S."/>
            <person name="Thamsborg S."/>
            <person name="Xia J."/>
            <person name="Xu P."/>
            <person name="Wang S."/>
            <person name="Scheerlinck J.P."/>
            <person name="Hofmann A."/>
            <person name="Sternberg P.W."/>
            <person name="Wang J."/>
            <person name="Gasser R.B."/>
        </authorList>
    </citation>
    <scope>NUCLEOTIDE SEQUENCE [LARGE SCALE GENOMIC DNA]</scope>
    <source>
        <strain evidence="2">DCEP-RM93F</strain>
        <strain evidence="1">DCEP-RM93M</strain>
    </source>
</reference>
<sequence length="59" mass="6626">MASDKSTHAVRKHCATVIMFVSRGESVSAVEQTNGMLMPLRRKRVACLYAFQRGKYVAH</sequence>
<evidence type="ECO:0000313" key="2">
    <source>
        <dbReference type="EMBL" id="KFD63281.1"/>
    </source>
</evidence>
<protein>
    <submittedName>
        <fullName evidence="1">Uncharacterized protein</fullName>
    </submittedName>
</protein>
<keyword evidence="3" id="KW-1185">Reference proteome</keyword>
<accession>A0A085LTH0</accession>
<dbReference type="Proteomes" id="UP000030758">
    <property type="component" value="Unassembled WGS sequence"/>
</dbReference>
<evidence type="ECO:0000313" key="1">
    <source>
        <dbReference type="EMBL" id="KFD48266.1"/>
    </source>
</evidence>
<name>A0A085LTH0_9BILA</name>
<dbReference type="EMBL" id="KL367577">
    <property type="protein sequence ID" value="KFD63281.1"/>
    <property type="molecule type" value="Genomic_DNA"/>
</dbReference>
<organism evidence="1 3">
    <name type="scientific">Trichuris suis</name>
    <name type="common">pig whipworm</name>
    <dbReference type="NCBI Taxonomy" id="68888"/>
    <lineage>
        <taxon>Eukaryota</taxon>
        <taxon>Metazoa</taxon>
        <taxon>Ecdysozoa</taxon>
        <taxon>Nematoda</taxon>
        <taxon>Enoplea</taxon>
        <taxon>Dorylaimia</taxon>
        <taxon>Trichinellida</taxon>
        <taxon>Trichuridae</taxon>
        <taxon>Trichuris</taxon>
    </lineage>
</organism>
<gene>
    <name evidence="1" type="ORF">M513_10843</name>
    <name evidence="2" type="ORF">M514_10843</name>
</gene>
<dbReference type="EMBL" id="KL363298">
    <property type="protein sequence ID" value="KFD48266.1"/>
    <property type="molecule type" value="Genomic_DNA"/>
</dbReference>
<proteinExistence type="predicted"/>